<evidence type="ECO:0000256" key="3">
    <source>
        <dbReference type="ARBA" id="ARBA00022833"/>
    </source>
</evidence>
<feature type="compositionally biased region" description="Low complexity" evidence="5">
    <location>
        <begin position="333"/>
        <end position="344"/>
    </location>
</feature>
<organism evidence="7 8">
    <name type="scientific">Russula ochroleuca</name>
    <dbReference type="NCBI Taxonomy" id="152965"/>
    <lineage>
        <taxon>Eukaryota</taxon>
        <taxon>Fungi</taxon>
        <taxon>Dikarya</taxon>
        <taxon>Basidiomycota</taxon>
        <taxon>Agaricomycotina</taxon>
        <taxon>Agaricomycetes</taxon>
        <taxon>Russulales</taxon>
        <taxon>Russulaceae</taxon>
        <taxon>Russula</taxon>
    </lineage>
</organism>
<accession>A0A9P5N4D1</accession>
<feature type="compositionally biased region" description="Acidic residues" evidence="5">
    <location>
        <begin position="429"/>
        <end position="440"/>
    </location>
</feature>
<reference evidence="7" key="1">
    <citation type="submission" date="2019-10" db="EMBL/GenBank/DDBJ databases">
        <authorList>
            <consortium name="DOE Joint Genome Institute"/>
            <person name="Kuo A."/>
            <person name="Miyauchi S."/>
            <person name="Kiss E."/>
            <person name="Drula E."/>
            <person name="Kohler A."/>
            <person name="Sanchez-Garcia M."/>
            <person name="Andreopoulos B."/>
            <person name="Barry K.W."/>
            <person name="Bonito G."/>
            <person name="Buee M."/>
            <person name="Carver A."/>
            <person name="Chen C."/>
            <person name="Cichocki N."/>
            <person name="Clum A."/>
            <person name="Culley D."/>
            <person name="Crous P.W."/>
            <person name="Fauchery L."/>
            <person name="Girlanda M."/>
            <person name="Hayes R."/>
            <person name="Keri Z."/>
            <person name="LaButti K."/>
            <person name="Lipzen A."/>
            <person name="Lombard V."/>
            <person name="Magnuson J."/>
            <person name="Maillard F."/>
            <person name="Morin E."/>
            <person name="Murat C."/>
            <person name="Nolan M."/>
            <person name="Ohm R."/>
            <person name="Pangilinan J."/>
            <person name="Pereira M."/>
            <person name="Perotto S."/>
            <person name="Peter M."/>
            <person name="Riley R."/>
            <person name="Sitrit Y."/>
            <person name="Stielow B."/>
            <person name="Szollosi G."/>
            <person name="Zifcakova L."/>
            <person name="Stursova M."/>
            <person name="Spatafora J.W."/>
            <person name="Tedersoo L."/>
            <person name="Vaario L.-M."/>
            <person name="Yamada A."/>
            <person name="Yan M."/>
            <person name="Wang P."/>
            <person name="Xu J."/>
            <person name="Bruns T."/>
            <person name="Baldrian P."/>
            <person name="Vilgalys R."/>
            <person name="Henrissat B."/>
            <person name="Grigoriev I.V."/>
            <person name="Hibbett D."/>
            <person name="Nagy L.G."/>
            <person name="Martin F.M."/>
        </authorList>
    </citation>
    <scope>NUCLEOTIDE SEQUENCE</scope>
    <source>
        <strain evidence="7">Prilba</strain>
    </source>
</reference>
<protein>
    <recommendedName>
        <fullName evidence="6">PHD-type domain-containing protein</fullName>
    </recommendedName>
</protein>
<dbReference type="InterPro" id="IPR028938">
    <property type="entry name" value="Rsf1-like"/>
</dbReference>
<feature type="compositionally biased region" description="Low complexity" evidence="5">
    <location>
        <begin position="149"/>
        <end position="160"/>
    </location>
</feature>
<feature type="domain" description="PHD-type" evidence="6">
    <location>
        <begin position="774"/>
        <end position="835"/>
    </location>
</feature>
<sequence>MPRRAAARATPASSTPLTDGTHNPQSDDPFATQVTLLRRQWKWAAFSQFFYTFATLFAMPDVSLNDIEDDLTRSTSIVIHRIMHRLLVTATQDRKLSLDIWQTALRKQYKKRDPDLNPIGPEPIVQLPTPAPDSPAGPNDEEPKAESVSSPGPSSGPLLGNSHQPDAAETDDHDFKHSHSVHSSPELEPDEMKLESMSVEGAALIESEEESKDWLTLPMLTKLDSLHLLTEWQFHNVNRLRTVMKDDDETAQWRIEPIGYDSKANAYWLIGSDRLWTQRDIPKPPRKLKRKRAPAKPKPKRPIVFSDDESDTPPVPKKRKAVTTARASTSRNPAASPKTPTSRSSRTRRPPPSSEELGPITNRGPRAAKMQASVKLSAQAKELAELQRQAALEGRRSGRRVASPSPLRSSPRHLMGTRLSARLRGVPQCDDEWQEIPDEWLNDRTEAEGDGGASGSRRLDGEAEMSQSSDPDPRPEPEPEAVPDPDTDAQRAKTGLESDDDDVSELTELTEISPPATVVATHSKTRVISKKVGDSRRKTSRTKRGVFADDSVDVWQPPEEVEPEEEIEPEWRPPDDFVEWETICVTLNDWEHICERFEGATHYAEKALYKLLSQHIVPAIVAELQETQRKRQLEEAVSQRKRSSRLAMKESEKEEARLAARMKAEEEEKLSRVRRLEARQKREEEERLKREEAREKRRLDREERERKALAGEEEEKANASSSIDIVGDDPQQRKASAKAPKAKSGWSRTKAAAPGVSSSASASGSRTPVGEDWMLDCEICHRSGINKDDGSPLLCCGKCSKWQHITCHDLADRKAGRPKRDWDKEEFICRDCQSRGIANGRQVLNGSASASFDAGRTPSPYYHQTSGFAGQAPYGQNYPHPHPRPPYQQHTAITFSHYQPQQRGFTSTHSSPHMQAMPQAPTYTQTHYSTHGSSPKLTQYSTPHHPPHIYSNGTTWPASTSASSSPTRSAATWPAHAQPTNYAMVAAQNGNMTTASASVAALQSRAWRGSSYVAPVGGGSGSGSGAGAGVSYYSPTSQSSPPPQHRAP</sequence>
<dbReference type="AlphaFoldDB" id="A0A9P5N4D1"/>
<dbReference type="InterPro" id="IPR011011">
    <property type="entry name" value="Znf_FYVE_PHD"/>
</dbReference>
<feature type="region of interest" description="Disordered" evidence="5">
    <location>
        <begin position="634"/>
        <end position="768"/>
    </location>
</feature>
<dbReference type="InterPro" id="IPR013083">
    <property type="entry name" value="Znf_RING/FYVE/PHD"/>
</dbReference>
<feature type="region of interest" description="Disordered" evidence="5">
    <location>
        <begin position="112"/>
        <end position="195"/>
    </location>
</feature>
<dbReference type="EMBL" id="WHVB01000002">
    <property type="protein sequence ID" value="KAF8485862.1"/>
    <property type="molecule type" value="Genomic_DNA"/>
</dbReference>
<feature type="compositionally biased region" description="Gly residues" evidence="5">
    <location>
        <begin position="1016"/>
        <end position="1028"/>
    </location>
</feature>
<feature type="region of interest" description="Disordered" evidence="5">
    <location>
        <begin position="279"/>
        <end position="375"/>
    </location>
</feature>
<dbReference type="Pfam" id="PF00628">
    <property type="entry name" value="PHD"/>
    <property type="match status" value="1"/>
</dbReference>
<evidence type="ECO:0000313" key="7">
    <source>
        <dbReference type="EMBL" id="KAF8485862.1"/>
    </source>
</evidence>
<evidence type="ECO:0000259" key="6">
    <source>
        <dbReference type="PROSITE" id="PS50016"/>
    </source>
</evidence>
<dbReference type="PROSITE" id="PS01359">
    <property type="entry name" value="ZF_PHD_1"/>
    <property type="match status" value="1"/>
</dbReference>
<keyword evidence="2 4" id="KW-0863">Zinc-finger</keyword>
<evidence type="ECO:0000256" key="1">
    <source>
        <dbReference type="ARBA" id="ARBA00022723"/>
    </source>
</evidence>
<dbReference type="Gene3D" id="3.30.40.10">
    <property type="entry name" value="Zinc/RING finger domain, C3HC4 (zinc finger)"/>
    <property type="match status" value="1"/>
</dbReference>
<feature type="compositionally biased region" description="Low complexity" evidence="5">
    <location>
        <begin position="400"/>
        <end position="409"/>
    </location>
</feature>
<proteinExistence type="predicted"/>
<dbReference type="OrthoDB" id="303107at2759"/>
<name>A0A9P5N4D1_9AGAM</name>
<evidence type="ECO:0000313" key="8">
    <source>
        <dbReference type="Proteomes" id="UP000759537"/>
    </source>
</evidence>
<dbReference type="SUPFAM" id="SSF57903">
    <property type="entry name" value="FYVE/PHD zinc finger"/>
    <property type="match status" value="1"/>
</dbReference>
<feature type="compositionally biased region" description="Low complexity" evidence="5">
    <location>
        <begin position="751"/>
        <end position="765"/>
    </location>
</feature>
<evidence type="ECO:0000256" key="4">
    <source>
        <dbReference type="PROSITE-ProRule" id="PRU00146"/>
    </source>
</evidence>
<feature type="compositionally biased region" description="Polar residues" evidence="5">
    <location>
        <begin position="17"/>
        <end position="26"/>
    </location>
</feature>
<dbReference type="PANTHER" id="PTHR14296:SF3">
    <property type="entry name" value="DIKAR, ISOFORM F"/>
    <property type="match status" value="1"/>
</dbReference>
<feature type="compositionally biased region" description="Low complexity" evidence="5">
    <location>
        <begin position="7"/>
        <end position="16"/>
    </location>
</feature>
<feature type="compositionally biased region" description="Low complexity" evidence="5">
    <location>
        <begin position="1029"/>
        <end position="1039"/>
    </location>
</feature>
<dbReference type="CDD" id="cd15489">
    <property type="entry name" value="PHD_SF"/>
    <property type="match status" value="1"/>
</dbReference>
<dbReference type="GO" id="GO:0006355">
    <property type="term" value="P:regulation of DNA-templated transcription"/>
    <property type="evidence" value="ECO:0007669"/>
    <property type="project" value="InterPro"/>
</dbReference>
<evidence type="ECO:0000256" key="5">
    <source>
        <dbReference type="SAM" id="MobiDB-lite"/>
    </source>
</evidence>
<keyword evidence="1" id="KW-0479">Metal-binding</keyword>
<dbReference type="GO" id="GO:0031213">
    <property type="term" value="C:RSF complex"/>
    <property type="evidence" value="ECO:0007669"/>
    <property type="project" value="InterPro"/>
</dbReference>
<dbReference type="InterPro" id="IPR001965">
    <property type="entry name" value="Znf_PHD"/>
</dbReference>
<reference evidence="7" key="2">
    <citation type="journal article" date="2020" name="Nat. Commun.">
        <title>Large-scale genome sequencing of mycorrhizal fungi provides insights into the early evolution of symbiotic traits.</title>
        <authorList>
            <person name="Miyauchi S."/>
            <person name="Kiss E."/>
            <person name="Kuo A."/>
            <person name="Drula E."/>
            <person name="Kohler A."/>
            <person name="Sanchez-Garcia M."/>
            <person name="Morin E."/>
            <person name="Andreopoulos B."/>
            <person name="Barry K.W."/>
            <person name="Bonito G."/>
            <person name="Buee M."/>
            <person name="Carver A."/>
            <person name="Chen C."/>
            <person name="Cichocki N."/>
            <person name="Clum A."/>
            <person name="Culley D."/>
            <person name="Crous P.W."/>
            <person name="Fauchery L."/>
            <person name="Girlanda M."/>
            <person name="Hayes R.D."/>
            <person name="Keri Z."/>
            <person name="LaButti K."/>
            <person name="Lipzen A."/>
            <person name="Lombard V."/>
            <person name="Magnuson J."/>
            <person name="Maillard F."/>
            <person name="Murat C."/>
            <person name="Nolan M."/>
            <person name="Ohm R.A."/>
            <person name="Pangilinan J."/>
            <person name="Pereira M.F."/>
            <person name="Perotto S."/>
            <person name="Peter M."/>
            <person name="Pfister S."/>
            <person name="Riley R."/>
            <person name="Sitrit Y."/>
            <person name="Stielow J.B."/>
            <person name="Szollosi G."/>
            <person name="Zifcakova L."/>
            <person name="Stursova M."/>
            <person name="Spatafora J.W."/>
            <person name="Tedersoo L."/>
            <person name="Vaario L.M."/>
            <person name="Yamada A."/>
            <person name="Yan M."/>
            <person name="Wang P."/>
            <person name="Xu J."/>
            <person name="Bruns T."/>
            <person name="Baldrian P."/>
            <person name="Vilgalys R."/>
            <person name="Dunand C."/>
            <person name="Henrissat B."/>
            <person name="Grigoriev I.V."/>
            <person name="Hibbett D."/>
            <person name="Nagy L.G."/>
            <person name="Martin F.M."/>
        </authorList>
    </citation>
    <scope>NUCLEOTIDE SEQUENCE</scope>
    <source>
        <strain evidence="7">Prilba</strain>
    </source>
</reference>
<feature type="region of interest" description="Disordered" evidence="5">
    <location>
        <begin position="1014"/>
        <end position="1048"/>
    </location>
</feature>
<comment type="caution">
    <text evidence="7">The sequence shown here is derived from an EMBL/GenBank/DDBJ whole genome shotgun (WGS) entry which is preliminary data.</text>
</comment>
<dbReference type="PROSITE" id="PS50016">
    <property type="entry name" value="ZF_PHD_2"/>
    <property type="match status" value="1"/>
</dbReference>
<dbReference type="PANTHER" id="PTHR14296">
    <property type="entry name" value="REMODELING AND SPACING FACTOR 1"/>
    <property type="match status" value="1"/>
</dbReference>
<dbReference type="GO" id="GO:0008270">
    <property type="term" value="F:zinc ion binding"/>
    <property type="evidence" value="ECO:0007669"/>
    <property type="project" value="UniProtKB-KW"/>
</dbReference>
<dbReference type="Proteomes" id="UP000759537">
    <property type="component" value="Unassembled WGS sequence"/>
</dbReference>
<dbReference type="SMART" id="SM00249">
    <property type="entry name" value="PHD"/>
    <property type="match status" value="1"/>
</dbReference>
<keyword evidence="8" id="KW-1185">Reference proteome</keyword>
<evidence type="ECO:0000256" key="2">
    <source>
        <dbReference type="ARBA" id="ARBA00022771"/>
    </source>
</evidence>
<feature type="compositionally biased region" description="Acidic residues" evidence="5">
    <location>
        <begin position="478"/>
        <end position="487"/>
    </location>
</feature>
<feature type="region of interest" description="Disordered" evidence="5">
    <location>
        <begin position="387"/>
        <end position="552"/>
    </location>
</feature>
<feature type="compositionally biased region" description="Basic residues" evidence="5">
    <location>
        <begin position="284"/>
        <end position="301"/>
    </location>
</feature>
<dbReference type="InterPro" id="IPR019786">
    <property type="entry name" value="Zinc_finger_PHD-type_CS"/>
</dbReference>
<feature type="region of interest" description="Disordered" evidence="5">
    <location>
        <begin position="1"/>
        <end position="27"/>
    </location>
</feature>
<keyword evidence="3" id="KW-0862">Zinc</keyword>
<feature type="compositionally biased region" description="Basic and acidic residues" evidence="5">
    <location>
        <begin position="647"/>
        <end position="710"/>
    </location>
</feature>
<dbReference type="InterPro" id="IPR019787">
    <property type="entry name" value="Znf_PHD-finger"/>
</dbReference>
<gene>
    <name evidence="7" type="ORF">DFH94DRAFT_157992</name>
</gene>